<evidence type="ECO:0000313" key="3">
    <source>
        <dbReference type="EMBL" id="CDI85751.1"/>
    </source>
</evidence>
<organism evidence="3 4">
    <name type="scientific">Eimeria praecox</name>
    <dbReference type="NCBI Taxonomy" id="51316"/>
    <lineage>
        <taxon>Eukaryota</taxon>
        <taxon>Sar</taxon>
        <taxon>Alveolata</taxon>
        <taxon>Apicomplexa</taxon>
        <taxon>Conoidasida</taxon>
        <taxon>Coccidia</taxon>
        <taxon>Eucoccidiorida</taxon>
        <taxon>Eimeriorina</taxon>
        <taxon>Eimeriidae</taxon>
        <taxon>Eimeria</taxon>
    </lineage>
</organism>
<evidence type="ECO:0000256" key="2">
    <source>
        <dbReference type="SAM" id="Phobius"/>
    </source>
</evidence>
<reference evidence="3" key="1">
    <citation type="submission" date="2013-10" db="EMBL/GenBank/DDBJ databases">
        <title>Genomic analysis of the causative agents of coccidiosis in chickens.</title>
        <authorList>
            <person name="Reid A.J."/>
            <person name="Blake D."/>
            <person name="Billington K."/>
            <person name="Browne H."/>
            <person name="Dunn M."/>
            <person name="Hung S."/>
            <person name="Kawahara F."/>
            <person name="Miranda-Saavedra D."/>
            <person name="Mourier T."/>
            <person name="Nagra H."/>
            <person name="Otto T.D."/>
            <person name="Rawlings N."/>
            <person name="Sanchez A."/>
            <person name="Sanders M."/>
            <person name="Subramaniam C."/>
            <person name="Tay Y."/>
            <person name="Dear P."/>
            <person name="Doerig C."/>
            <person name="Gruber A."/>
            <person name="Parkinson J."/>
            <person name="Shirley M."/>
            <person name="Wan K.L."/>
            <person name="Berriman M."/>
            <person name="Tomley F."/>
            <person name="Pain A."/>
        </authorList>
    </citation>
    <scope>NUCLEOTIDE SEQUENCE [LARGE SCALE GENOMIC DNA]</scope>
    <source>
        <strain evidence="3">Houghton</strain>
    </source>
</reference>
<sequence length="493" mass="54507">MLQEGATAAKQLTKSWLGSQYLLMLQTEPKVPPQQHPLLQGETLWRRSKRFLSSLLPSCRLDRCKDNTDSTSESSNEVSLDASSKGNGSAYGASEHYFFTPIQVHGRNGLDATQLHKEKQQLGVPSGKQQQGLLRCIGAEKLAVAAAAVGDALDSALKQHALLQDFVDGSLEPHQVLHQKKQLLELQQHVEEALQYGLPELWKFVRLLLQASSSLQDFVDGSLEPHQVLHQKKQLLELEQHVEEALQYGLPELWKFVRLLLQASSRGVEELLRQMPLLLLAAAIMAATAAGASFVRHLASEQPVGKLYAACSSWWRALGACCCVVASLLLLAAAVSADSTNLLKSLLQDPTMLPRYFPLGNRALEEMLLRSMQEHQDSREGRLQQNRAALLPIPKTKELEQLVETLTSRSSPSRALWDSISMLQLHLEGHAASDWVYYPAPSLPGFRISLSTSNESSVSDAVGYQELLFELRKLTGVNWAFRQGDTLQLSASG</sequence>
<keyword evidence="2" id="KW-0812">Transmembrane</keyword>
<reference evidence="3" key="2">
    <citation type="submission" date="2013-10" db="EMBL/GenBank/DDBJ databases">
        <authorList>
            <person name="Aslett M."/>
        </authorList>
    </citation>
    <scope>NUCLEOTIDE SEQUENCE [LARGE SCALE GENOMIC DNA]</scope>
    <source>
        <strain evidence="3">Houghton</strain>
    </source>
</reference>
<evidence type="ECO:0000256" key="1">
    <source>
        <dbReference type="SAM" id="MobiDB-lite"/>
    </source>
</evidence>
<feature type="region of interest" description="Disordered" evidence="1">
    <location>
        <begin position="63"/>
        <end position="87"/>
    </location>
</feature>
<dbReference type="VEuPathDB" id="ToxoDB:EPH_0065330"/>
<proteinExistence type="predicted"/>
<gene>
    <name evidence="3" type="ORF">EPH_0065330</name>
</gene>
<dbReference type="EMBL" id="HG694239">
    <property type="protein sequence ID" value="CDI85751.1"/>
    <property type="molecule type" value="Genomic_DNA"/>
</dbReference>
<keyword evidence="2" id="KW-0472">Membrane</keyword>
<feature type="transmembrane region" description="Helical" evidence="2">
    <location>
        <begin position="275"/>
        <end position="294"/>
    </location>
</feature>
<accession>U6GZK2</accession>
<keyword evidence="4" id="KW-1185">Reference proteome</keyword>
<feature type="transmembrane region" description="Helical" evidence="2">
    <location>
        <begin position="314"/>
        <end position="335"/>
    </location>
</feature>
<dbReference type="Proteomes" id="UP000018201">
    <property type="component" value="Unassembled WGS sequence"/>
</dbReference>
<evidence type="ECO:0000313" key="4">
    <source>
        <dbReference type="Proteomes" id="UP000018201"/>
    </source>
</evidence>
<dbReference type="OrthoDB" id="348302at2759"/>
<name>U6GZK2_9EIME</name>
<keyword evidence="2" id="KW-1133">Transmembrane helix</keyword>
<feature type="compositionally biased region" description="Polar residues" evidence="1">
    <location>
        <begin position="69"/>
        <end position="87"/>
    </location>
</feature>
<protein>
    <submittedName>
        <fullName evidence="3">Uncharacterized protein</fullName>
    </submittedName>
</protein>
<dbReference type="AlphaFoldDB" id="U6GZK2"/>